<dbReference type="InterPro" id="IPR001670">
    <property type="entry name" value="ADH_Fe/GldA"/>
</dbReference>
<feature type="domain" description="Aldehyde dehydrogenase" evidence="9">
    <location>
        <begin position="12"/>
        <end position="287"/>
    </location>
</feature>
<evidence type="ECO:0000256" key="4">
    <source>
        <dbReference type="ARBA" id="ARBA00023027"/>
    </source>
</evidence>
<protein>
    <recommendedName>
        <fullName evidence="8">Aldehyde-alcohol dehydrogenase</fullName>
    </recommendedName>
</protein>
<dbReference type="Gene3D" id="3.40.605.10">
    <property type="entry name" value="Aldehyde Dehydrogenase, Chain A, domain 1"/>
    <property type="match status" value="1"/>
</dbReference>
<accession>A0ABT1Z9D5</accession>
<dbReference type="Pfam" id="PF00171">
    <property type="entry name" value="Aldedh"/>
    <property type="match status" value="1"/>
</dbReference>
<evidence type="ECO:0000256" key="5">
    <source>
        <dbReference type="ARBA" id="ARBA00023268"/>
    </source>
</evidence>
<dbReference type="Pfam" id="PF25137">
    <property type="entry name" value="ADH_Fe_C"/>
    <property type="match status" value="1"/>
</dbReference>
<reference evidence="12 13" key="1">
    <citation type="submission" date="2022-08" db="EMBL/GenBank/DDBJ databases">
        <title>Tractidigestivibacter montrealensis type strain KD21.</title>
        <authorList>
            <person name="Diop K."/>
            <person name="Richard C."/>
            <person name="Routy B."/>
        </authorList>
    </citation>
    <scope>NUCLEOTIDE SEQUENCE [LARGE SCALE GENOMIC DNA]</scope>
    <source>
        <strain evidence="12 13">KD21</strain>
    </source>
</reference>
<dbReference type="InterPro" id="IPR016162">
    <property type="entry name" value="Ald_DH_N"/>
</dbReference>
<comment type="caution">
    <text evidence="12">The sequence shown here is derived from an EMBL/GenBank/DDBJ whole genome shotgun (WGS) entry which is preliminary data.</text>
</comment>
<dbReference type="InterPro" id="IPR016161">
    <property type="entry name" value="Ald_DH/histidinol_DH"/>
</dbReference>
<dbReference type="GO" id="GO:0008774">
    <property type="term" value="F:acetaldehyde dehydrogenase (acetylating) activity"/>
    <property type="evidence" value="ECO:0007669"/>
    <property type="project" value="UniProtKB-EC"/>
</dbReference>
<dbReference type="Pfam" id="PF00465">
    <property type="entry name" value="Fe-ADH"/>
    <property type="match status" value="1"/>
</dbReference>
<dbReference type="NCBIfam" id="NF010378">
    <property type="entry name" value="PRK13805.1"/>
    <property type="match status" value="1"/>
</dbReference>
<evidence type="ECO:0000256" key="1">
    <source>
        <dbReference type="ARBA" id="ARBA00001954"/>
    </source>
</evidence>
<evidence type="ECO:0000259" key="9">
    <source>
        <dbReference type="Pfam" id="PF00171"/>
    </source>
</evidence>
<keyword evidence="3" id="KW-0408">Iron</keyword>
<dbReference type="GO" id="GO:0004022">
    <property type="term" value="F:alcohol dehydrogenase (NAD+) activity"/>
    <property type="evidence" value="ECO:0007669"/>
    <property type="project" value="UniProtKB-EC"/>
</dbReference>
<feature type="domain" description="Fe-containing alcohol dehydrogenase-like C-terminal" evidence="11">
    <location>
        <begin position="651"/>
        <end position="864"/>
    </location>
</feature>
<dbReference type="PANTHER" id="PTHR11496:SF83">
    <property type="entry name" value="HYDROXYACID-OXOACID TRANSHYDROGENASE, MITOCHONDRIAL"/>
    <property type="match status" value="1"/>
</dbReference>
<feature type="domain" description="Alcohol dehydrogenase iron-type/glycerol dehydrogenase GldA" evidence="10">
    <location>
        <begin position="459"/>
        <end position="639"/>
    </location>
</feature>
<dbReference type="SUPFAM" id="SSF53720">
    <property type="entry name" value="ALDH-like"/>
    <property type="match status" value="1"/>
</dbReference>
<evidence type="ECO:0000313" key="13">
    <source>
        <dbReference type="Proteomes" id="UP001204320"/>
    </source>
</evidence>
<dbReference type="InterPro" id="IPR039697">
    <property type="entry name" value="Alcohol_dehydrogenase_Fe"/>
</dbReference>
<dbReference type="InterPro" id="IPR056798">
    <property type="entry name" value="ADH_Fe_C"/>
</dbReference>
<dbReference type="Proteomes" id="UP001204320">
    <property type="component" value="Unassembled WGS sequence"/>
</dbReference>
<dbReference type="InterPro" id="IPR034789">
    <property type="entry name" value="AAD_C"/>
</dbReference>
<dbReference type="InterPro" id="IPR015590">
    <property type="entry name" value="Aldehyde_DH_dom"/>
</dbReference>
<evidence type="ECO:0000256" key="2">
    <source>
        <dbReference type="ARBA" id="ARBA00023002"/>
    </source>
</evidence>
<dbReference type="CDD" id="cd07122">
    <property type="entry name" value="ALDH_F20_ACDH"/>
    <property type="match status" value="1"/>
</dbReference>
<comment type="similarity">
    <text evidence="6 8">In the N-terminal section; belongs to the aldehyde dehydrogenase family.</text>
</comment>
<dbReference type="Gene3D" id="1.20.1090.10">
    <property type="entry name" value="Dehydroquinate synthase-like - alpha domain"/>
    <property type="match status" value="1"/>
</dbReference>
<evidence type="ECO:0000256" key="3">
    <source>
        <dbReference type="ARBA" id="ARBA00023004"/>
    </source>
</evidence>
<name>A0ABT1Z9D5_9ACTN</name>
<sequence length="896" mass="98182">MAQNASVIDSVETLEAHLKTMREAQAEFAKFTQEQVDKIFYAAAIAANKARIPLAQMAYEETGYGVMEDKVVKNHYAAEFVYNKYKDTKTCGVIEDDRAFGMKKIAEPLGVVAAVIPTTNPTSTAIFKTLICLKTRNAIIISPHPRAKKCTAEAARVVRDAAEAAGCPKGIIDWIDTPSIELTNTLMQEADIILATGGPGMVNAAYSSGTPALGVGPGNNPAIIDDTANVIEAVNSIMHSKTFDNGMICATEQNVIVLDGVYDAVKAEFQKRGAYFLNDEEAEKVGNTVIVNGGVNAKMVGQPATKIAEAAGIEVPAWTKILIGETESVEPSNPWAHEKLTTILGMYRATDFDDALAKASRLIADGGYGHTSSLFIDTRETEKVDKHSEAMKTCRILINTPASLGGIGDIYNFELAPSLTLGCGSWGGNSFSGNLDIHQLLNIKSVAERRENMLWFRTPEKVYFKKGCMPVALRELKEVYGCKRAFIVTDSFLYTSGFTKKIEGPLDEMGISHSSFWSISPDPKLQDAEKGEELLRAFNPDVIIAIGGGSAMDAGKIMWTMYEHPEEKFDDMAVDFMDIRKRVYRFKPMGQKAKFVAIPTSSGTGSEVTPFAIITDANTGIKWPITDYELMPTMSIVDTDNMMTQPKGLTSASGIDVLTHAMEAYVSIMASDYTDAIALKAAKLVFDWLPTAYTEPTNVEARDHMANASCLAGMAFANAFLGLNHSMAHKLGAYHHIPHGWANAVILTRVARYNAAERPTRMGTFSQYEYPHAKARYAEMGRFCGFGTAADSDDVVFERFMDGIEKLKDYIGVKKTIAEYGVDEKYFLDTLDEMSLNAFNDQCTGANPRYPLVAEIRSLYLDAYYGRPATSYEDEGLEIREIEKTDHASQAESAEE</sequence>
<evidence type="ECO:0000259" key="11">
    <source>
        <dbReference type="Pfam" id="PF25137"/>
    </source>
</evidence>
<keyword evidence="13" id="KW-1185">Reference proteome</keyword>
<dbReference type="PANTHER" id="PTHR11496">
    <property type="entry name" value="ALCOHOL DEHYDROGENASE"/>
    <property type="match status" value="1"/>
</dbReference>
<dbReference type="CDD" id="cd08178">
    <property type="entry name" value="AAD_C"/>
    <property type="match status" value="1"/>
</dbReference>
<proteinExistence type="inferred from homology"/>
<organism evidence="12 13">
    <name type="scientific">Tractidigestivibacter montrealensis</name>
    <dbReference type="NCBI Taxonomy" id="2972466"/>
    <lineage>
        <taxon>Bacteria</taxon>
        <taxon>Bacillati</taxon>
        <taxon>Actinomycetota</taxon>
        <taxon>Coriobacteriia</taxon>
        <taxon>Coriobacteriales</taxon>
        <taxon>Atopobiaceae</taxon>
        <taxon>Tractidigestivibacter</taxon>
    </lineage>
</organism>
<dbReference type="PIRSF" id="PIRSF000111">
    <property type="entry name" value="ALDH_ADH"/>
    <property type="match status" value="1"/>
</dbReference>
<comment type="cofactor">
    <cofactor evidence="1">
        <name>Fe(2+)</name>
        <dbReference type="ChEBI" id="CHEBI:29033"/>
    </cofactor>
</comment>
<evidence type="ECO:0000256" key="6">
    <source>
        <dbReference type="ARBA" id="ARBA00035641"/>
    </source>
</evidence>
<evidence type="ECO:0000256" key="8">
    <source>
        <dbReference type="PIRNR" id="PIRNR000111"/>
    </source>
</evidence>
<keyword evidence="2 8" id="KW-0560">Oxidoreductase</keyword>
<keyword evidence="5" id="KW-0511">Multifunctional enzyme</keyword>
<evidence type="ECO:0000313" key="12">
    <source>
        <dbReference type="EMBL" id="MCR9036822.1"/>
    </source>
</evidence>
<evidence type="ECO:0000256" key="7">
    <source>
        <dbReference type="ARBA" id="ARBA00035645"/>
    </source>
</evidence>
<dbReference type="EMBL" id="JANSKA010000005">
    <property type="protein sequence ID" value="MCR9036822.1"/>
    <property type="molecule type" value="Genomic_DNA"/>
</dbReference>
<dbReference type="InterPro" id="IPR016163">
    <property type="entry name" value="Ald_DH_C"/>
</dbReference>
<dbReference type="RefSeq" id="WP_258499295.1">
    <property type="nucleotide sequence ID" value="NZ_JANSKA010000005.1"/>
</dbReference>
<dbReference type="InterPro" id="IPR012079">
    <property type="entry name" value="Bifunc_Ald-ADH"/>
</dbReference>
<dbReference type="SUPFAM" id="SSF56796">
    <property type="entry name" value="Dehydroquinate synthase-like"/>
    <property type="match status" value="1"/>
</dbReference>
<evidence type="ECO:0000259" key="10">
    <source>
        <dbReference type="Pfam" id="PF00465"/>
    </source>
</evidence>
<gene>
    <name evidence="12" type="primary">adhE</name>
    <name evidence="12" type="synonym">adhC</name>
    <name evidence="12" type="ORF">NVS32_07680</name>
</gene>
<keyword evidence="4" id="KW-0520">NAD</keyword>
<dbReference type="Gene3D" id="3.40.309.10">
    <property type="entry name" value="Aldehyde Dehydrogenase, Chain A, domain 2"/>
    <property type="match status" value="1"/>
</dbReference>
<comment type="similarity">
    <text evidence="7 8">In the C-terminal section; belongs to the iron-containing alcohol dehydrogenase family.</text>
</comment>
<dbReference type="Gene3D" id="3.40.50.1970">
    <property type="match status" value="1"/>
</dbReference>